<evidence type="ECO:0000313" key="5">
    <source>
        <dbReference type="EMBL" id="AMY11106.1"/>
    </source>
</evidence>
<reference evidence="6" key="2">
    <citation type="submission" date="2016-04" db="EMBL/GenBank/DDBJ databases">
        <title>First Complete Genome Sequence of a Subdivision 6 Acidobacterium.</title>
        <authorList>
            <person name="Huang S."/>
            <person name="Vieira S."/>
            <person name="Bunk B."/>
            <person name="Riedel T."/>
            <person name="Sproeer C."/>
            <person name="Overmann J."/>
        </authorList>
    </citation>
    <scope>NUCLEOTIDE SEQUENCE [LARGE SCALE GENOMIC DNA]</scope>
    <source>
        <strain evidence="6">DSM 100886 HEG_-6_39</strain>
    </source>
</reference>
<dbReference type="InterPro" id="IPR046450">
    <property type="entry name" value="PA_dom_sf"/>
</dbReference>
<dbReference type="STRING" id="1855912.LuPra_04351"/>
<dbReference type="Proteomes" id="UP000076079">
    <property type="component" value="Chromosome"/>
</dbReference>
<accession>A0A143PRZ8</accession>
<evidence type="ECO:0000256" key="2">
    <source>
        <dbReference type="ARBA" id="ARBA00023180"/>
    </source>
</evidence>
<dbReference type="SUPFAM" id="SSF52025">
    <property type="entry name" value="PA domain"/>
    <property type="match status" value="1"/>
</dbReference>
<dbReference type="RefSeq" id="WP_157899519.1">
    <property type="nucleotide sequence ID" value="NZ_CP015136.1"/>
</dbReference>
<dbReference type="CDD" id="cd04818">
    <property type="entry name" value="PA_subtilisin_1"/>
    <property type="match status" value="1"/>
</dbReference>
<reference evidence="5 6" key="1">
    <citation type="journal article" date="2016" name="Genome Announc.">
        <title>First Complete Genome Sequence of a Subdivision 6 Acidobacterium Strain.</title>
        <authorList>
            <person name="Huang S."/>
            <person name="Vieira S."/>
            <person name="Bunk B."/>
            <person name="Riedel T."/>
            <person name="Sproer C."/>
            <person name="Overmann J."/>
        </authorList>
    </citation>
    <scope>NUCLEOTIDE SEQUENCE [LARGE SCALE GENOMIC DNA]</scope>
    <source>
        <strain evidence="6">DSM 100886 HEG_-6_39</strain>
    </source>
</reference>
<dbReference type="Pfam" id="PF02225">
    <property type="entry name" value="PA"/>
    <property type="match status" value="1"/>
</dbReference>
<organism evidence="5 6">
    <name type="scientific">Luteitalea pratensis</name>
    <dbReference type="NCBI Taxonomy" id="1855912"/>
    <lineage>
        <taxon>Bacteria</taxon>
        <taxon>Pseudomonadati</taxon>
        <taxon>Acidobacteriota</taxon>
        <taxon>Vicinamibacteria</taxon>
        <taxon>Vicinamibacterales</taxon>
        <taxon>Vicinamibacteraceae</taxon>
        <taxon>Luteitalea</taxon>
    </lineage>
</organism>
<keyword evidence="6" id="KW-1185">Reference proteome</keyword>
<dbReference type="SUPFAM" id="SSF55486">
    <property type="entry name" value="Metalloproteases ('zincins'), catalytic domain"/>
    <property type="match status" value="1"/>
</dbReference>
<dbReference type="Gene3D" id="3.50.30.30">
    <property type="match status" value="1"/>
</dbReference>
<evidence type="ECO:0000259" key="4">
    <source>
        <dbReference type="Pfam" id="PF02225"/>
    </source>
</evidence>
<dbReference type="PANTHER" id="PTHR22702:SF1">
    <property type="entry name" value="PROTEASE-ASSOCIATED DOMAIN-CONTAINING PROTEIN 1"/>
    <property type="match status" value="1"/>
</dbReference>
<keyword evidence="1 3" id="KW-0732">Signal</keyword>
<evidence type="ECO:0000256" key="1">
    <source>
        <dbReference type="ARBA" id="ARBA00022729"/>
    </source>
</evidence>
<feature type="chain" id="PRO_5007511862" evidence="3">
    <location>
        <begin position="22"/>
        <end position="472"/>
    </location>
</feature>
<dbReference type="PANTHER" id="PTHR22702">
    <property type="entry name" value="PROTEASE-ASSOCIATED DOMAIN-CONTAINING PROTEIN"/>
    <property type="match status" value="1"/>
</dbReference>
<dbReference type="InterPro" id="IPR003137">
    <property type="entry name" value="PA_domain"/>
</dbReference>
<name>A0A143PRZ8_LUTPR</name>
<proteinExistence type="predicted"/>
<sequence precursor="true">MTSRLAPIALALFAVAAPAVAQPARIAVVNVDGPGVGFNDPTPADPVGGNPGTTRGQQALNVFQHAANRWAANLQSKQLIIIVATFTPLTCSPTGAVLGAAGPNWYFANVDPANGGQSMEADTWYPVALAEKLTRVDITADPSIDPADAFEIFTLFNSQLGIGTCLTGNGWYFGLDNNQPANRIDLLAVVMHEFGHGLGVTVGPTNTSTSGARPLGFPSVWEGRMLDLTSGKRWIDMTNAERFASARNTNNLVWAGQQVTNVIPSTLEFQLWLTGISPAIAPVQPGPSSFGPPIARGVGLKGYVVSPADGGGTSPQDGCEAFPAGAPIPGNIVLVNRGTCTFNVKVKNAQDAGAIGVLIANNVAGPLFPGGTDLTITIPSLGITQALGTQLRSYATPPLVQASLDSSSRQGTTAGFARLFAPNPFQSGSSVSHFDVTLTPSVLMEPNITSDLTTKVKNPFDLTLALLRDIGW</sequence>
<evidence type="ECO:0000313" key="6">
    <source>
        <dbReference type="Proteomes" id="UP000076079"/>
    </source>
</evidence>
<dbReference type="PATRIC" id="fig|1813736.3.peg.4590"/>
<dbReference type="KEGG" id="abac:LuPra_04351"/>
<protein>
    <submittedName>
        <fullName evidence="5">PA domain protein</fullName>
    </submittedName>
</protein>
<feature type="signal peptide" evidence="3">
    <location>
        <begin position="1"/>
        <end position="21"/>
    </location>
</feature>
<feature type="domain" description="PA" evidence="4">
    <location>
        <begin position="307"/>
        <end position="391"/>
    </location>
</feature>
<keyword evidence="2" id="KW-0325">Glycoprotein</keyword>
<evidence type="ECO:0000256" key="3">
    <source>
        <dbReference type="SAM" id="SignalP"/>
    </source>
</evidence>
<dbReference type="AlphaFoldDB" id="A0A143PRZ8"/>
<gene>
    <name evidence="5" type="ORF">LuPra_04351</name>
</gene>
<dbReference type="OrthoDB" id="9790784at2"/>
<dbReference type="EMBL" id="CP015136">
    <property type="protein sequence ID" value="AMY11106.1"/>
    <property type="molecule type" value="Genomic_DNA"/>
</dbReference>